<dbReference type="Pfam" id="PF13487">
    <property type="entry name" value="HD_5"/>
    <property type="match status" value="1"/>
</dbReference>
<comment type="caution">
    <text evidence="3">The sequence shown here is derived from an EMBL/GenBank/DDBJ whole genome shotgun (WGS) entry which is preliminary data.</text>
</comment>
<dbReference type="PANTHER" id="PTHR43155:SF2">
    <property type="entry name" value="CYCLIC DI-GMP PHOSPHODIESTERASE PA4108"/>
    <property type="match status" value="1"/>
</dbReference>
<gene>
    <name evidence="3" type="ORF">AT959_08745</name>
</gene>
<dbReference type="STRING" id="281362.AT959_08745"/>
<dbReference type="RefSeq" id="WP_066882601.1">
    <property type="nucleotide sequence ID" value="NZ_LODL01000019.1"/>
</dbReference>
<proteinExistence type="predicted"/>
<dbReference type="InterPro" id="IPR003660">
    <property type="entry name" value="HAMP_dom"/>
</dbReference>
<dbReference type="GO" id="GO:0016020">
    <property type="term" value="C:membrane"/>
    <property type="evidence" value="ECO:0007669"/>
    <property type="project" value="InterPro"/>
</dbReference>
<dbReference type="InterPro" id="IPR037522">
    <property type="entry name" value="HD_GYP_dom"/>
</dbReference>
<protein>
    <recommendedName>
        <fullName evidence="5">Phosphohydrolase</fullName>
    </recommendedName>
</protein>
<dbReference type="Gene3D" id="6.10.340.10">
    <property type="match status" value="1"/>
</dbReference>
<dbReference type="Gene3D" id="3.30.450.20">
    <property type="entry name" value="PAS domain"/>
    <property type="match status" value="1"/>
</dbReference>
<evidence type="ECO:0000313" key="4">
    <source>
        <dbReference type="Proteomes" id="UP000070186"/>
    </source>
</evidence>
<name>A0A133XIM9_9RHOO</name>
<keyword evidence="4" id="KW-1185">Reference proteome</keyword>
<evidence type="ECO:0000313" key="3">
    <source>
        <dbReference type="EMBL" id="KXB30804.1"/>
    </source>
</evidence>
<dbReference type="SUPFAM" id="SSF109604">
    <property type="entry name" value="HD-domain/PDEase-like"/>
    <property type="match status" value="2"/>
</dbReference>
<dbReference type="EMBL" id="LODL01000019">
    <property type="protein sequence ID" value="KXB30804.1"/>
    <property type="molecule type" value="Genomic_DNA"/>
</dbReference>
<dbReference type="PANTHER" id="PTHR43155">
    <property type="entry name" value="CYCLIC DI-GMP PHOSPHODIESTERASE PA4108-RELATED"/>
    <property type="match status" value="1"/>
</dbReference>
<dbReference type="SUPFAM" id="SSF55781">
    <property type="entry name" value="GAF domain-like"/>
    <property type="match status" value="1"/>
</dbReference>
<dbReference type="InterPro" id="IPR029016">
    <property type="entry name" value="GAF-like_dom_sf"/>
</dbReference>
<dbReference type="PROSITE" id="PS51832">
    <property type="entry name" value="HD_GYP"/>
    <property type="match status" value="1"/>
</dbReference>
<dbReference type="Gene3D" id="3.30.450.40">
    <property type="match status" value="1"/>
</dbReference>
<feature type="domain" description="HD-GYP" evidence="2">
    <location>
        <begin position="747"/>
        <end position="956"/>
    </location>
</feature>
<dbReference type="CDD" id="cd00077">
    <property type="entry name" value="HDc"/>
    <property type="match status" value="1"/>
</dbReference>
<dbReference type="Gene3D" id="1.10.3210.10">
    <property type="entry name" value="Hypothetical protein af1432"/>
    <property type="match status" value="2"/>
</dbReference>
<dbReference type="InterPro" id="IPR003607">
    <property type="entry name" value="HD/PDEase_dom"/>
</dbReference>
<reference evidence="3 4" key="1">
    <citation type="submission" date="2015-12" db="EMBL/GenBank/DDBJ databases">
        <title>Nitrous oxide reduction kinetics distinguish bacteria harboring typical versus atypical NosZ.</title>
        <authorList>
            <person name="Yoon S."/>
            <person name="Nissen S."/>
            <person name="Park D."/>
            <person name="Sanford R.A."/>
            <person name="Loeffler F.E."/>
        </authorList>
    </citation>
    <scope>NUCLEOTIDE SEQUENCE [LARGE SCALE GENOMIC DNA]</scope>
    <source>
        <strain evidence="3 4">ATCC BAA-841</strain>
    </source>
</reference>
<dbReference type="GO" id="GO:0008081">
    <property type="term" value="F:phosphoric diester hydrolase activity"/>
    <property type="evidence" value="ECO:0007669"/>
    <property type="project" value="UniProtKB-ARBA"/>
</dbReference>
<dbReference type="PROSITE" id="PS50885">
    <property type="entry name" value="HAMP"/>
    <property type="match status" value="1"/>
</dbReference>
<accession>A0A133XIM9</accession>
<organism evidence="3 4">
    <name type="scientific">Dechloromonas denitrificans</name>
    <dbReference type="NCBI Taxonomy" id="281362"/>
    <lineage>
        <taxon>Bacteria</taxon>
        <taxon>Pseudomonadati</taxon>
        <taxon>Pseudomonadota</taxon>
        <taxon>Betaproteobacteria</taxon>
        <taxon>Rhodocyclales</taxon>
        <taxon>Azonexaceae</taxon>
        <taxon>Dechloromonas</taxon>
    </lineage>
</organism>
<sequence>MKRRFPLQVHISTLFLILTLLVGGVIGGIGYKISQDILESTAAELSTRIHREMLGNFTGLLAPAEVATRLLGLNEITQQRTFEGRLSQLDFMRELLNSSSALTSLYVGYESGDFFLLRRVTEAAELKYFAAPAGTAYIVQSIERAEGGSSGRFIYFDAALVTLRSDTRPEYAAKFDPRNRDWYTAAMRASGQIKTPPYLFFTSGKPGTTIASRASKGGAVVGADIGLETLNQLLAAQKVTPGTHLVLSNAAGQVIAADDFSKALPTVGQAPEPLHLPNIRDLGVPVLAQFTSASFKLDEQAAQNGGLTLDGERWHTSIRPFKLEGTNPLFLVAAIPDQELMAPAHKLMHQLVFAMLLVILLAIPATLALARRISKELQQLVGEAESIRRFEFSHPIAVDSMVLEVNELAVTMGVMKRTIRRFLDISMAVASENNFSRLLPSLLRETISAAEAEAGILYLAENDRLVQAAAMKADGAPMLAESAALDPALAGPLLSSAIASGCARAGLLGEADLTALGVADASCLPGKNHAIAVPLLNRQHNLVGAMVLFRLSETDQARLRFIEALSGSSAVSIESKELIHAQKVLFESFIQMIAGAIDAKSPYTGGHCARVPELTKMLAKAACAESSGPYQDFQLDEEGWESVHVAAWLHDCGKVTTPEYVVDKATKLESLYDRIHEVRMRFEVLKRDAEIACLQAIAGGEPEAAARDRLSEQLAALDADFAFVATCNEGGEFMAPEKIERLKAIAGRTWRRTLDDRLGISHEEKARKERTPASALPVDEPLLADKPEHRFERGVRDQMPDDNRWGFRMPPPELLYNRGELHNLGVARGTLSDEERYKINEHIIQTIMMLTQLPFPKHLRQVPEIAGGHHEKMDGTGYPKRLRREEMSPVARMMAISDIFEALTAVDRPYKKGKKLSEAIRIMAMMKKEQHIDGELFDIFLRAGVYREYAERFMRAEQIDEVDIEAFVGAASN</sequence>
<feature type="domain" description="HAMP" evidence="1">
    <location>
        <begin position="371"/>
        <end position="424"/>
    </location>
</feature>
<evidence type="ECO:0000259" key="2">
    <source>
        <dbReference type="PROSITE" id="PS51832"/>
    </source>
</evidence>
<dbReference type="Proteomes" id="UP000070186">
    <property type="component" value="Unassembled WGS sequence"/>
</dbReference>
<dbReference type="GO" id="GO:0007165">
    <property type="term" value="P:signal transduction"/>
    <property type="evidence" value="ECO:0007669"/>
    <property type="project" value="InterPro"/>
</dbReference>
<dbReference type="SMART" id="SM00471">
    <property type="entry name" value="HDc"/>
    <property type="match status" value="1"/>
</dbReference>
<evidence type="ECO:0000259" key="1">
    <source>
        <dbReference type="PROSITE" id="PS50885"/>
    </source>
</evidence>
<dbReference type="AlphaFoldDB" id="A0A133XIM9"/>
<evidence type="ECO:0008006" key="5">
    <source>
        <dbReference type="Google" id="ProtNLM"/>
    </source>
</evidence>